<dbReference type="Proteomes" id="UP000712673">
    <property type="component" value="Unassembled WGS sequence"/>
</dbReference>
<dbReference type="PROSITE" id="PS50991">
    <property type="entry name" value="PYR_CT"/>
    <property type="match status" value="1"/>
</dbReference>
<name>A0A937W5M4_UNCTE</name>
<proteinExistence type="predicted"/>
<dbReference type="SUPFAM" id="SSF51569">
    <property type="entry name" value="Aldolase"/>
    <property type="match status" value="1"/>
</dbReference>
<dbReference type="Gene3D" id="3.20.20.70">
    <property type="entry name" value="Aldolase class I"/>
    <property type="match status" value="1"/>
</dbReference>
<dbReference type="InterPro" id="IPR003379">
    <property type="entry name" value="Carboxylase_cons_dom"/>
</dbReference>
<dbReference type="CDD" id="cd07937">
    <property type="entry name" value="DRE_TIM_PC_TC_5S"/>
    <property type="match status" value="1"/>
</dbReference>
<gene>
    <name evidence="2" type="ORF">FJZ47_17370</name>
</gene>
<organism evidence="2 3">
    <name type="scientific">Tectimicrobiota bacterium</name>
    <dbReference type="NCBI Taxonomy" id="2528274"/>
    <lineage>
        <taxon>Bacteria</taxon>
        <taxon>Pseudomonadati</taxon>
        <taxon>Nitrospinota/Tectimicrobiota group</taxon>
        <taxon>Candidatus Tectimicrobiota</taxon>
    </lineage>
</organism>
<dbReference type="NCBIfam" id="NF006761">
    <property type="entry name" value="PRK09282.1"/>
    <property type="match status" value="1"/>
</dbReference>
<dbReference type="InterPro" id="IPR013785">
    <property type="entry name" value="Aldolase_TIM"/>
</dbReference>
<dbReference type="EMBL" id="VGLS01000610">
    <property type="protein sequence ID" value="MBM3225551.1"/>
    <property type="molecule type" value="Genomic_DNA"/>
</dbReference>
<dbReference type="SUPFAM" id="SSF89000">
    <property type="entry name" value="post-HMGL domain-like"/>
    <property type="match status" value="1"/>
</dbReference>
<sequence length="493" mass="54169">MNPPTKTCRAGSQPSFACIDVTLRDGHQCLWSTRMTTAMMTPILSTLDRVGYAYINILGGAVFDVCVRYLHENPWERVQLLCQHLTTPCDALTRGQSLYTFALFPDDVVALNAQVLARLGIKVLTVYDALNDNRNIASSVRAGHNAGMQVNAMVTYTLSPVHTDAYYVARTRELVQLQADFISIKDPTGLLTPERARTLFPAVVQAAGTIPVQLHSHCQSGLAPDVYTVAIEQGFRFGYTAVEPLANGASLPSTAEIARRAGDVGYSTGLDHAALAEVSAYFDWLCVREGKPRGQVARYDPALYEHQVPGGMISNLRSQLQMMQMEERLPEILTEAAQVRRDLGYPILVSPFAQYVITQAVLNVVQGERYKTIPDEVRKYAMGYYGTLAAPPSDVFLERAAIRPGDMVTDRPGEHVPAGLPRLRAALGTAATDADLLLAAFYDAKLLEPLRRPAPSYTFSTTPLFELIRYLGMQNDITYARVKFAGTELTLSA</sequence>
<protein>
    <submittedName>
        <fullName evidence="2">Pyruvate carboxylase subunit B</fullName>
        <ecNumber evidence="2">6.4.1.1</ecNumber>
    </submittedName>
</protein>
<keyword evidence="2" id="KW-0670">Pyruvate</keyword>
<evidence type="ECO:0000313" key="3">
    <source>
        <dbReference type="Proteomes" id="UP000712673"/>
    </source>
</evidence>
<comment type="caution">
    <text evidence="2">The sequence shown here is derived from an EMBL/GenBank/DDBJ whole genome shotgun (WGS) entry which is preliminary data.</text>
</comment>
<dbReference type="PANTHER" id="PTHR43778:SF2">
    <property type="entry name" value="PYRUVATE CARBOXYLASE, MITOCHONDRIAL"/>
    <property type="match status" value="1"/>
</dbReference>
<dbReference type="AlphaFoldDB" id="A0A937W5M4"/>
<dbReference type="GO" id="GO:0006094">
    <property type="term" value="P:gluconeogenesis"/>
    <property type="evidence" value="ECO:0007669"/>
    <property type="project" value="TreeGrafter"/>
</dbReference>
<dbReference type="GO" id="GO:0004736">
    <property type="term" value="F:pyruvate carboxylase activity"/>
    <property type="evidence" value="ECO:0007669"/>
    <property type="project" value="UniProtKB-EC"/>
</dbReference>
<dbReference type="EC" id="6.4.1.1" evidence="2"/>
<feature type="domain" description="Pyruvate carboxyltransferase" evidence="1">
    <location>
        <begin position="16"/>
        <end position="276"/>
    </location>
</feature>
<evidence type="ECO:0000313" key="2">
    <source>
        <dbReference type="EMBL" id="MBM3225551.1"/>
    </source>
</evidence>
<accession>A0A937W5M4</accession>
<evidence type="ECO:0000259" key="1">
    <source>
        <dbReference type="PROSITE" id="PS50991"/>
    </source>
</evidence>
<dbReference type="PANTHER" id="PTHR43778">
    <property type="entry name" value="PYRUVATE CARBOXYLASE"/>
    <property type="match status" value="1"/>
</dbReference>
<dbReference type="GO" id="GO:0005737">
    <property type="term" value="C:cytoplasm"/>
    <property type="evidence" value="ECO:0007669"/>
    <property type="project" value="TreeGrafter"/>
</dbReference>
<reference evidence="2" key="1">
    <citation type="submission" date="2019-03" db="EMBL/GenBank/DDBJ databases">
        <title>Lake Tanganyika Metagenome-Assembled Genomes (MAGs).</title>
        <authorList>
            <person name="Tran P."/>
        </authorList>
    </citation>
    <scope>NUCLEOTIDE SEQUENCE</scope>
    <source>
        <strain evidence="2">K_DeepCast_65m_m2_066</strain>
    </source>
</reference>
<keyword evidence="2" id="KW-0436">Ligase</keyword>
<dbReference type="InterPro" id="IPR000891">
    <property type="entry name" value="PYR_CT"/>
</dbReference>
<dbReference type="Pfam" id="PF02436">
    <property type="entry name" value="PYC_OADA"/>
    <property type="match status" value="1"/>
</dbReference>
<dbReference type="InterPro" id="IPR055268">
    <property type="entry name" value="PCB-like"/>
</dbReference>